<evidence type="ECO:0000256" key="7">
    <source>
        <dbReference type="ARBA" id="ARBA00023125"/>
    </source>
</evidence>
<evidence type="ECO:0000256" key="4">
    <source>
        <dbReference type="ARBA" id="ARBA00022801"/>
    </source>
</evidence>
<dbReference type="InterPro" id="IPR027617">
    <property type="entry name" value="Cas1_PREFRAN"/>
</dbReference>
<dbReference type="EC" id="3.1.-.-" evidence="10"/>
<dbReference type="GO" id="GO:0046872">
    <property type="term" value="F:metal ion binding"/>
    <property type="evidence" value="ECO:0007669"/>
    <property type="project" value="UniProtKB-UniRule"/>
</dbReference>
<evidence type="ECO:0000256" key="9">
    <source>
        <dbReference type="ARBA" id="ARBA00038592"/>
    </source>
</evidence>
<dbReference type="PANTHER" id="PTHR34353">
    <property type="entry name" value="CRISPR-ASSOCIATED ENDONUCLEASE CAS1 1"/>
    <property type="match status" value="1"/>
</dbReference>
<gene>
    <name evidence="10" type="primary">cas1</name>
    <name evidence="11" type="ORF">A3H61_02300</name>
</gene>
<evidence type="ECO:0000313" key="12">
    <source>
        <dbReference type="Proteomes" id="UP000178315"/>
    </source>
</evidence>
<keyword evidence="1 10" id="KW-0540">Nuclease</keyword>
<evidence type="ECO:0000256" key="3">
    <source>
        <dbReference type="ARBA" id="ARBA00022759"/>
    </source>
</evidence>
<evidence type="ECO:0000256" key="6">
    <source>
        <dbReference type="ARBA" id="ARBA00023118"/>
    </source>
</evidence>
<organism evidence="11 12">
    <name type="scientific">Candidatus Jacksonbacteria bacterium RIFCSPLOWO2_02_FULL_44_20</name>
    <dbReference type="NCBI Taxonomy" id="1798460"/>
    <lineage>
        <taxon>Bacteria</taxon>
        <taxon>Candidatus Jacksoniibacteriota</taxon>
    </lineage>
</organism>
<keyword evidence="2 10" id="KW-0479">Metal-binding</keyword>
<comment type="function">
    <text evidence="10">CRISPR (clustered regularly interspaced short palindromic repeat), is an adaptive immune system that provides protection against mobile genetic elements (viruses, transposable elements and conjugative plasmids). CRISPR clusters contain spacers, sequences complementary to antecedent mobile elements, and target invading nucleic acids. CRISPR clusters are transcribed and processed into CRISPR RNA (crRNA). Acts as a dsDNA endonuclease. Involved in the integration of spacer DNA into the CRISPR cassette.</text>
</comment>
<evidence type="ECO:0000256" key="10">
    <source>
        <dbReference type="HAMAP-Rule" id="MF_01470"/>
    </source>
</evidence>
<reference evidence="11 12" key="1">
    <citation type="journal article" date="2016" name="Nat. Commun.">
        <title>Thousands of microbial genomes shed light on interconnected biogeochemical processes in an aquifer system.</title>
        <authorList>
            <person name="Anantharaman K."/>
            <person name="Brown C.T."/>
            <person name="Hug L.A."/>
            <person name="Sharon I."/>
            <person name="Castelle C.J."/>
            <person name="Probst A.J."/>
            <person name="Thomas B.C."/>
            <person name="Singh A."/>
            <person name="Wilkins M.J."/>
            <person name="Karaoz U."/>
            <person name="Brodie E.L."/>
            <person name="Williams K.H."/>
            <person name="Hubbard S.S."/>
            <person name="Banfield J.F."/>
        </authorList>
    </citation>
    <scope>NUCLEOTIDE SEQUENCE [LARGE SCALE GENOMIC DNA]</scope>
</reference>
<keyword evidence="3 10" id="KW-0255">Endonuclease</keyword>
<comment type="similarity">
    <text evidence="10">Belongs to the CRISPR-associated endonuclease Cas1 family.</text>
</comment>
<comment type="caution">
    <text evidence="11">The sequence shown here is derived from an EMBL/GenBank/DDBJ whole genome shotgun (WGS) entry which is preliminary data.</text>
</comment>
<dbReference type="InterPro" id="IPR042206">
    <property type="entry name" value="CRISPR-assoc_Cas1_C"/>
</dbReference>
<dbReference type="GO" id="GO:0043571">
    <property type="term" value="P:maintenance of CRISPR repeat elements"/>
    <property type="evidence" value="ECO:0007669"/>
    <property type="project" value="UniProtKB-UniRule"/>
</dbReference>
<evidence type="ECO:0000256" key="2">
    <source>
        <dbReference type="ARBA" id="ARBA00022723"/>
    </source>
</evidence>
<dbReference type="AlphaFoldDB" id="A0A1G2AAS9"/>
<evidence type="ECO:0000313" key="11">
    <source>
        <dbReference type="EMBL" id="OGY73993.1"/>
    </source>
</evidence>
<dbReference type="Gene3D" id="1.20.120.920">
    <property type="entry name" value="CRISPR-associated endonuclease Cas1, C-terminal domain"/>
    <property type="match status" value="1"/>
</dbReference>
<dbReference type="EMBL" id="MHJU01000005">
    <property type="protein sequence ID" value="OGY73993.1"/>
    <property type="molecule type" value="Genomic_DNA"/>
</dbReference>
<comment type="cofactor">
    <cofactor evidence="10">
        <name>Mg(2+)</name>
        <dbReference type="ChEBI" id="CHEBI:18420"/>
    </cofactor>
    <cofactor evidence="10">
        <name>Mn(2+)</name>
        <dbReference type="ChEBI" id="CHEBI:29035"/>
    </cofactor>
</comment>
<evidence type="ECO:0000256" key="8">
    <source>
        <dbReference type="ARBA" id="ARBA00023211"/>
    </source>
</evidence>
<evidence type="ECO:0000256" key="5">
    <source>
        <dbReference type="ARBA" id="ARBA00022842"/>
    </source>
</evidence>
<dbReference type="NCBIfam" id="TIGR04329">
    <property type="entry name" value="cas1_PREFRAN"/>
    <property type="match status" value="1"/>
</dbReference>
<dbReference type="NCBIfam" id="TIGR00287">
    <property type="entry name" value="cas1"/>
    <property type="match status" value="1"/>
</dbReference>
<dbReference type="InterPro" id="IPR002729">
    <property type="entry name" value="CRISPR-assoc_Cas1"/>
</dbReference>
<evidence type="ECO:0000256" key="1">
    <source>
        <dbReference type="ARBA" id="ARBA00022722"/>
    </source>
</evidence>
<dbReference type="Proteomes" id="UP000178315">
    <property type="component" value="Unassembled WGS sequence"/>
</dbReference>
<dbReference type="GO" id="GO:0003677">
    <property type="term" value="F:DNA binding"/>
    <property type="evidence" value="ECO:0007669"/>
    <property type="project" value="UniProtKB-KW"/>
</dbReference>
<feature type="binding site" evidence="10">
    <location>
        <position position="149"/>
    </location>
    <ligand>
        <name>Mn(2+)</name>
        <dbReference type="ChEBI" id="CHEBI:29035"/>
    </ligand>
</feature>
<keyword evidence="5 10" id="KW-0460">Magnesium</keyword>
<keyword evidence="4 10" id="KW-0378">Hydrolase</keyword>
<dbReference type="InterPro" id="IPR050646">
    <property type="entry name" value="Cas1"/>
</dbReference>
<dbReference type="Pfam" id="PF01867">
    <property type="entry name" value="Cas_Cas1"/>
    <property type="match status" value="1"/>
</dbReference>
<sequence length="306" mass="36123">MVYLISKPGAKQKLAFWNDNIRLLENDKPVNQISCSRVFAVFIIGDFSITTKLIKNCKEYGISLFLLKQNFEVYASVVAEAEGNYLLRAKQYSLKNDFEIAKNIVKNKTYNQLHLLNKVEKMPKPVSAYKEAALNIDAVKNHKALLGTEGQHTREFFQQYFKEFGWIRRSPRTKGDITNVLMDIGYTFLFNFTDALLRLYGFDTYKGIYHKLFFQRKSLACDVMEPFRCVIDKQIYKAYRLKQIDKKDFTVSRGQYQLSYQNQQKYLELFFDSIMERKEDLFVYARDFYYCILNNTTDYPFFKVSG</sequence>
<protein>
    <recommendedName>
        <fullName evidence="10">CRISPR-associated endonuclease Cas1</fullName>
        <ecNumber evidence="10">3.1.-.-</ecNumber>
    </recommendedName>
</protein>
<dbReference type="GO" id="GO:0051607">
    <property type="term" value="P:defense response to virus"/>
    <property type="evidence" value="ECO:0007669"/>
    <property type="project" value="UniProtKB-UniRule"/>
</dbReference>
<accession>A0A1G2AAS9</accession>
<dbReference type="PANTHER" id="PTHR34353:SF2">
    <property type="entry name" value="CRISPR-ASSOCIATED ENDONUCLEASE CAS1 1"/>
    <property type="match status" value="1"/>
</dbReference>
<comment type="subunit">
    <text evidence="9 10">Homodimer, forms a heterotetramer with a Cas2 homodimer.</text>
</comment>
<dbReference type="InterPro" id="IPR042211">
    <property type="entry name" value="CRISPR-assoc_Cas1_N"/>
</dbReference>
<dbReference type="GO" id="GO:0004520">
    <property type="term" value="F:DNA endonuclease activity"/>
    <property type="evidence" value="ECO:0007669"/>
    <property type="project" value="InterPro"/>
</dbReference>
<feature type="binding site" evidence="10">
    <location>
        <position position="225"/>
    </location>
    <ligand>
        <name>Mn(2+)</name>
        <dbReference type="ChEBI" id="CHEBI:29035"/>
    </ligand>
</feature>
<keyword evidence="8 10" id="KW-0464">Manganese</keyword>
<dbReference type="Gene3D" id="3.100.10.20">
    <property type="entry name" value="CRISPR-associated endonuclease Cas1, N-terminal domain"/>
    <property type="match status" value="1"/>
</dbReference>
<dbReference type="GO" id="GO:0016787">
    <property type="term" value="F:hydrolase activity"/>
    <property type="evidence" value="ECO:0007669"/>
    <property type="project" value="UniProtKB-KW"/>
</dbReference>
<keyword evidence="6 10" id="KW-0051">Antiviral defense</keyword>
<keyword evidence="7 10" id="KW-0238">DNA-binding</keyword>
<dbReference type="CDD" id="cd09634">
    <property type="entry name" value="Cas1_I-II-III"/>
    <property type="match status" value="1"/>
</dbReference>
<name>A0A1G2AAS9_9BACT</name>
<proteinExistence type="inferred from homology"/>
<dbReference type="HAMAP" id="MF_01470">
    <property type="entry name" value="Cas1"/>
    <property type="match status" value="1"/>
</dbReference>
<feature type="binding site" evidence="10">
    <location>
        <position position="210"/>
    </location>
    <ligand>
        <name>Mn(2+)</name>
        <dbReference type="ChEBI" id="CHEBI:29035"/>
    </ligand>
</feature>